<evidence type="ECO:0000256" key="1">
    <source>
        <dbReference type="SAM" id="MobiDB-lite"/>
    </source>
</evidence>
<proteinExistence type="predicted"/>
<name>A0A2T0VA98_9MICO</name>
<protein>
    <submittedName>
        <fullName evidence="4">Protein-disulfide isomerase</fullName>
    </submittedName>
</protein>
<evidence type="ECO:0000313" key="5">
    <source>
        <dbReference type="Proteomes" id="UP000237983"/>
    </source>
</evidence>
<dbReference type="SUPFAM" id="SSF52833">
    <property type="entry name" value="Thioredoxin-like"/>
    <property type="match status" value="1"/>
</dbReference>
<dbReference type="GO" id="GO:0016853">
    <property type="term" value="F:isomerase activity"/>
    <property type="evidence" value="ECO:0007669"/>
    <property type="project" value="UniProtKB-KW"/>
</dbReference>
<dbReference type="RefSeq" id="WP_106213568.1">
    <property type="nucleotide sequence ID" value="NZ_PVTL01000007.1"/>
</dbReference>
<keyword evidence="4" id="KW-0413">Isomerase</keyword>
<feature type="region of interest" description="Disordered" evidence="1">
    <location>
        <begin position="1"/>
        <end position="35"/>
    </location>
</feature>
<evidence type="ECO:0000256" key="2">
    <source>
        <dbReference type="SAM" id="Phobius"/>
    </source>
</evidence>
<feature type="domain" description="Thioredoxin-like fold" evidence="3">
    <location>
        <begin position="119"/>
        <end position="277"/>
    </location>
</feature>
<dbReference type="Pfam" id="PF13462">
    <property type="entry name" value="Thioredoxin_4"/>
    <property type="match status" value="1"/>
</dbReference>
<evidence type="ECO:0000313" key="4">
    <source>
        <dbReference type="EMBL" id="PRY67112.1"/>
    </source>
</evidence>
<keyword evidence="2" id="KW-1133">Transmembrane helix</keyword>
<keyword evidence="2" id="KW-0472">Membrane</keyword>
<feature type="compositionally biased region" description="Polar residues" evidence="1">
    <location>
        <begin position="1"/>
        <end position="16"/>
    </location>
</feature>
<organism evidence="4 5">
    <name type="scientific">Glaciihabitans tibetensis</name>
    <dbReference type="NCBI Taxonomy" id="1266600"/>
    <lineage>
        <taxon>Bacteria</taxon>
        <taxon>Bacillati</taxon>
        <taxon>Actinomycetota</taxon>
        <taxon>Actinomycetes</taxon>
        <taxon>Micrococcales</taxon>
        <taxon>Microbacteriaceae</taxon>
        <taxon>Glaciihabitans</taxon>
    </lineage>
</organism>
<reference evidence="4 5" key="1">
    <citation type="submission" date="2018-03" db="EMBL/GenBank/DDBJ databases">
        <title>Genomic Encyclopedia of Type Strains, Phase III (KMG-III): the genomes of soil and plant-associated and newly described type strains.</title>
        <authorList>
            <person name="Whitman W."/>
        </authorList>
    </citation>
    <scope>NUCLEOTIDE SEQUENCE [LARGE SCALE GENOMIC DNA]</scope>
    <source>
        <strain evidence="4 5">CGMCC 1.12484</strain>
    </source>
</reference>
<gene>
    <name evidence="4" type="ORF">B0I08_1075</name>
</gene>
<feature type="transmembrane region" description="Helical" evidence="2">
    <location>
        <begin position="45"/>
        <end position="67"/>
    </location>
</feature>
<dbReference type="CDD" id="cd02972">
    <property type="entry name" value="DsbA_family"/>
    <property type="match status" value="1"/>
</dbReference>
<dbReference type="AlphaFoldDB" id="A0A2T0VA98"/>
<evidence type="ECO:0000259" key="3">
    <source>
        <dbReference type="Pfam" id="PF13462"/>
    </source>
</evidence>
<keyword evidence="2" id="KW-0812">Transmembrane</keyword>
<dbReference type="InterPro" id="IPR036249">
    <property type="entry name" value="Thioredoxin-like_sf"/>
</dbReference>
<accession>A0A2T0VA98</accession>
<feature type="compositionally biased region" description="Basic and acidic residues" evidence="1">
    <location>
        <begin position="19"/>
        <end position="34"/>
    </location>
</feature>
<dbReference type="Proteomes" id="UP000237983">
    <property type="component" value="Unassembled WGS sequence"/>
</dbReference>
<dbReference type="EMBL" id="PVTL01000007">
    <property type="protein sequence ID" value="PRY67112.1"/>
    <property type="molecule type" value="Genomic_DNA"/>
</dbReference>
<dbReference type="InterPro" id="IPR012336">
    <property type="entry name" value="Thioredoxin-like_fold"/>
</dbReference>
<dbReference type="Gene3D" id="3.40.30.10">
    <property type="entry name" value="Glutaredoxin"/>
    <property type="match status" value="1"/>
</dbReference>
<sequence length="308" mass="32493">MSEVLLTNGSTGDGNLSKSESREAARAKAKAIRDSRKRKDRAGKLFLQGGIIVGALAIITVIVLVLVNTQRPAGPGPLNMLSDGIKIGAGMIALPTAALEAEAEPVPNAIAEDSEVIDIQIYVDYLCPFCKIFEDTNTEQLESWLERGAVTVEVHPISILNSNSMGTQYSTRSANVAACVANFAPDSFWAVNKALFANQPEERTAGLSDDELLEVVSDAGLTPTDAIESCVRDQTFKTWVGDATLRALDGPVPNSEALVKGTPTVVVDGLKYEGAVDDPDAFAQFVIQAAGATFSENSTATPTPTPAP</sequence>
<keyword evidence="5" id="KW-1185">Reference proteome</keyword>
<comment type="caution">
    <text evidence="4">The sequence shown here is derived from an EMBL/GenBank/DDBJ whole genome shotgun (WGS) entry which is preliminary data.</text>
</comment>
<dbReference type="OrthoDB" id="117402at2"/>